<name>A0AAQ5YS86_AMPOC</name>
<keyword evidence="3" id="KW-0234">DNA repair</keyword>
<dbReference type="GO" id="GO:0000724">
    <property type="term" value="P:double-strand break repair via homologous recombination"/>
    <property type="evidence" value="ECO:0007669"/>
    <property type="project" value="TreeGrafter"/>
</dbReference>
<dbReference type="GO" id="GO:0003684">
    <property type="term" value="F:damaged DNA binding"/>
    <property type="evidence" value="ECO:0007669"/>
    <property type="project" value="TreeGrafter"/>
</dbReference>
<dbReference type="Ensembl" id="ENSAOCT00000082111.1">
    <property type="protein sequence ID" value="ENSAOCP00000055667.1"/>
    <property type="gene ID" value="ENSAOCG00000029907.1"/>
</dbReference>
<sequence>MAGPRLEFETEMFLSLFGCDGLLVVAEGMGVDRILLQFMRVYSEQGSLVLLLNTTTPEQEYFTEQLRVEGVTHLPRTVTSDVQSAERYNVYTEGGVLFVTSRILVVDFLTDRIPAHLISGQKMRAMFVFFHILHH</sequence>
<reference evidence="4" key="3">
    <citation type="submission" date="2025-09" db="UniProtKB">
        <authorList>
            <consortium name="Ensembl"/>
        </authorList>
    </citation>
    <scope>IDENTIFICATION</scope>
</reference>
<protein>
    <recommendedName>
        <fullName evidence="6">KaiC-like domain-containing protein</fullName>
    </recommendedName>
</protein>
<evidence type="ECO:0008006" key="6">
    <source>
        <dbReference type="Google" id="ProtNLM"/>
    </source>
</evidence>
<evidence type="ECO:0000313" key="4">
    <source>
        <dbReference type="Ensembl" id="ENSAOCP00000055667.1"/>
    </source>
</evidence>
<evidence type="ECO:0000313" key="5">
    <source>
        <dbReference type="Proteomes" id="UP001501940"/>
    </source>
</evidence>
<dbReference type="Proteomes" id="UP001501940">
    <property type="component" value="Chromosome 18"/>
</dbReference>
<dbReference type="GO" id="GO:0000014">
    <property type="term" value="F:single-stranded DNA endodeoxyribonuclease activity"/>
    <property type="evidence" value="ECO:0007669"/>
    <property type="project" value="TreeGrafter"/>
</dbReference>
<dbReference type="PANTHER" id="PTHR10150">
    <property type="entry name" value="DNA REPAIR ENDONUCLEASE XPF"/>
    <property type="match status" value="1"/>
</dbReference>
<accession>A0AAQ5YS86</accession>
<evidence type="ECO:0000256" key="1">
    <source>
        <dbReference type="ARBA" id="ARBA00022763"/>
    </source>
</evidence>
<evidence type="ECO:0000256" key="2">
    <source>
        <dbReference type="ARBA" id="ARBA00022801"/>
    </source>
</evidence>
<dbReference type="AlphaFoldDB" id="A0AAQ5YS86"/>
<dbReference type="GO" id="GO:1901255">
    <property type="term" value="P:nucleotide-excision repair involved in interstrand cross-link repair"/>
    <property type="evidence" value="ECO:0007669"/>
    <property type="project" value="TreeGrafter"/>
</dbReference>
<dbReference type="GO" id="GO:0003697">
    <property type="term" value="F:single-stranded DNA binding"/>
    <property type="evidence" value="ECO:0007669"/>
    <property type="project" value="TreeGrafter"/>
</dbReference>
<dbReference type="GO" id="GO:0000712">
    <property type="term" value="P:resolution of meiotic recombination intermediates"/>
    <property type="evidence" value="ECO:0007669"/>
    <property type="project" value="TreeGrafter"/>
</dbReference>
<reference evidence="4" key="2">
    <citation type="submission" date="2025-08" db="UniProtKB">
        <authorList>
            <consortium name="Ensembl"/>
        </authorList>
    </citation>
    <scope>IDENTIFICATION</scope>
</reference>
<proteinExistence type="predicted"/>
<dbReference type="GeneTree" id="ENSGT00390000004394"/>
<reference evidence="4 5" key="1">
    <citation type="submission" date="2022-01" db="EMBL/GenBank/DDBJ databases">
        <title>A chromosome-scale genome assembly of the false clownfish, Amphiprion ocellaris.</title>
        <authorList>
            <person name="Ryu T."/>
        </authorList>
    </citation>
    <scope>NUCLEOTIDE SEQUENCE [LARGE SCALE GENOMIC DNA]</scope>
</reference>
<keyword evidence="2" id="KW-0378">Hydrolase</keyword>
<dbReference type="GO" id="GO:0000110">
    <property type="term" value="C:nucleotide-excision repair factor 1 complex"/>
    <property type="evidence" value="ECO:0007669"/>
    <property type="project" value="TreeGrafter"/>
</dbReference>
<organism evidence="4 5">
    <name type="scientific">Amphiprion ocellaris</name>
    <name type="common">Clown anemonefish</name>
    <dbReference type="NCBI Taxonomy" id="80972"/>
    <lineage>
        <taxon>Eukaryota</taxon>
        <taxon>Metazoa</taxon>
        <taxon>Chordata</taxon>
        <taxon>Craniata</taxon>
        <taxon>Vertebrata</taxon>
        <taxon>Euteleostomi</taxon>
        <taxon>Actinopterygii</taxon>
        <taxon>Neopterygii</taxon>
        <taxon>Teleostei</taxon>
        <taxon>Neoteleostei</taxon>
        <taxon>Acanthomorphata</taxon>
        <taxon>Ovalentaria</taxon>
        <taxon>Pomacentridae</taxon>
        <taxon>Amphiprion</taxon>
    </lineage>
</organism>
<keyword evidence="1" id="KW-0227">DNA damage</keyword>
<keyword evidence="5" id="KW-1185">Reference proteome</keyword>
<evidence type="ECO:0000256" key="3">
    <source>
        <dbReference type="ARBA" id="ARBA00023204"/>
    </source>
</evidence>
<dbReference type="PANTHER" id="PTHR10150:SF0">
    <property type="entry name" value="DNA REPAIR ENDONUCLEASE XPF"/>
    <property type="match status" value="1"/>
</dbReference>